<protein>
    <submittedName>
        <fullName evidence="4">Uncharacterized protein</fullName>
    </submittedName>
</protein>
<dbReference type="Proteomes" id="UP001497623">
    <property type="component" value="Unassembled WGS sequence"/>
</dbReference>
<accession>A0AAV2PIC3</accession>
<evidence type="ECO:0000313" key="5">
    <source>
        <dbReference type="Proteomes" id="UP001497623"/>
    </source>
</evidence>
<name>A0AAV2PIC3_MEGNR</name>
<dbReference type="SUPFAM" id="SSF48403">
    <property type="entry name" value="Ankyrin repeat"/>
    <property type="match status" value="1"/>
</dbReference>
<evidence type="ECO:0000256" key="3">
    <source>
        <dbReference type="PROSITE-ProRule" id="PRU00023"/>
    </source>
</evidence>
<dbReference type="InterPro" id="IPR002110">
    <property type="entry name" value="Ankyrin_rpt"/>
</dbReference>
<keyword evidence="5" id="KW-1185">Reference proteome</keyword>
<dbReference type="PROSITE" id="PS50088">
    <property type="entry name" value="ANK_REPEAT"/>
    <property type="match status" value="1"/>
</dbReference>
<dbReference type="Pfam" id="PF12796">
    <property type="entry name" value="Ank_2"/>
    <property type="match status" value="1"/>
</dbReference>
<dbReference type="InterPro" id="IPR036770">
    <property type="entry name" value="Ankyrin_rpt-contain_sf"/>
</dbReference>
<evidence type="ECO:0000313" key="4">
    <source>
        <dbReference type="EMBL" id="CAL4059881.1"/>
    </source>
</evidence>
<proteinExistence type="predicted"/>
<dbReference type="PANTHER" id="PTHR24201">
    <property type="entry name" value="ANK_REP_REGION DOMAIN-CONTAINING PROTEIN"/>
    <property type="match status" value="1"/>
</dbReference>
<reference evidence="4 5" key="1">
    <citation type="submission" date="2024-05" db="EMBL/GenBank/DDBJ databases">
        <authorList>
            <person name="Wallberg A."/>
        </authorList>
    </citation>
    <scope>NUCLEOTIDE SEQUENCE [LARGE SCALE GENOMIC DNA]</scope>
</reference>
<dbReference type="AlphaFoldDB" id="A0AAV2PIC3"/>
<feature type="repeat" description="ANK" evidence="3">
    <location>
        <begin position="31"/>
        <end position="63"/>
    </location>
</feature>
<feature type="non-terminal residue" evidence="4">
    <location>
        <position position="1"/>
    </location>
</feature>
<sequence length="191" mass="20288">RRLCRKAAEGEWEKVKKWIEQRVDVNARCRYLETAIFKAIRLQNEEMVRLLLKSGARLDVENSFGRTPLQQAESHGLTKLVTILKASTTTTTTATTSATKSPTTPAATTTTVTTGVAATTTAKTSTSVATTTTTTTTRTTTTTKPTTVAATNHRVAKTPVLPAATSSGADIPIAAATTASVDTTNMPTTSW</sequence>
<dbReference type="EMBL" id="CAXKWB010000224">
    <property type="protein sequence ID" value="CAL4059881.1"/>
    <property type="molecule type" value="Genomic_DNA"/>
</dbReference>
<keyword evidence="1" id="KW-0677">Repeat</keyword>
<dbReference type="InterPro" id="IPR050776">
    <property type="entry name" value="Ank_Repeat/CDKN_Inhibitor"/>
</dbReference>
<gene>
    <name evidence="4" type="ORF">MNOR_LOCUS924</name>
</gene>
<organism evidence="4 5">
    <name type="scientific">Meganyctiphanes norvegica</name>
    <name type="common">Northern krill</name>
    <name type="synonym">Thysanopoda norvegica</name>
    <dbReference type="NCBI Taxonomy" id="48144"/>
    <lineage>
        <taxon>Eukaryota</taxon>
        <taxon>Metazoa</taxon>
        <taxon>Ecdysozoa</taxon>
        <taxon>Arthropoda</taxon>
        <taxon>Crustacea</taxon>
        <taxon>Multicrustacea</taxon>
        <taxon>Malacostraca</taxon>
        <taxon>Eumalacostraca</taxon>
        <taxon>Eucarida</taxon>
        <taxon>Euphausiacea</taxon>
        <taxon>Euphausiidae</taxon>
        <taxon>Meganyctiphanes</taxon>
    </lineage>
</organism>
<dbReference type="Gene3D" id="1.25.40.20">
    <property type="entry name" value="Ankyrin repeat-containing domain"/>
    <property type="match status" value="1"/>
</dbReference>
<keyword evidence="2 3" id="KW-0040">ANK repeat</keyword>
<feature type="non-terminal residue" evidence="4">
    <location>
        <position position="191"/>
    </location>
</feature>
<comment type="caution">
    <text evidence="4">The sequence shown here is derived from an EMBL/GenBank/DDBJ whole genome shotgun (WGS) entry which is preliminary data.</text>
</comment>
<evidence type="ECO:0000256" key="1">
    <source>
        <dbReference type="ARBA" id="ARBA00022737"/>
    </source>
</evidence>
<evidence type="ECO:0000256" key="2">
    <source>
        <dbReference type="ARBA" id="ARBA00023043"/>
    </source>
</evidence>